<name>A0A2Z4U7A3_9FIRM</name>
<feature type="region of interest" description="Disordered" evidence="1">
    <location>
        <begin position="270"/>
        <end position="307"/>
    </location>
</feature>
<proteinExistence type="predicted"/>
<feature type="domain" description="DUF4340" evidence="2">
    <location>
        <begin position="74"/>
        <end position="261"/>
    </location>
</feature>
<feature type="region of interest" description="Disordered" evidence="1">
    <location>
        <begin position="390"/>
        <end position="412"/>
    </location>
</feature>
<accession>A0A2Z4U7A3</accession>
<dbReference type="RefSeq" id="WP_111917738.1">
    <property type="nucleotide sequence ID" value="NZ_CP030280.1"/>
</dbReference>
<gene>
    <name evidence="3" type="ORF">DQQ01_00320</name>
</gene>
<evidence type="ECO:0000256" key="1">
    <source>
        <dbReference type="SAM" id="MobiDB-lite"/>
    </source>
</evidence>
<dbReference type="Pfam" id="PF14238">
    <property type="entry name" value="DUF4340"/>
    <property type="match status" value="1"/>
</dbReference>
<organism evidence="3 4">
    <name type="scientific">Blautia argi</name>
    <dbReference type="NCBI Taxonomy" id="1912897"/>
    <lineage>
        <taxon>Bacteria</taxon>
        <taxon>Bacillati</taxon>
        <taxon>Bacillota</taxon>
        <taxon>Clostridia</taxon>
        <taxon>Lachnospirales</taxon>
        <taxon>Lachnospiraceae</taxon>
        <taxon>Blautia</taxon>
    </lineage>
</organism>
<sequence length="514" mass="57924">MKKQKKGLLAAIVVLVLLIGVYLALRAAAPEEDQSASTEADTKTAFEIKAEDISELSIENGKESYHFSRKEDKWTYTEDENFPLSESQIQNVVSNLTSISAVRELENTENLADYGLDNPEIQVTVTDIEGKETELKFGDINDAVSGCYMSKSGSHKVYLVDSSVKTGLEVKLTDLAEKEEIPSIAASSVKKVEINRNNETQTLGEEKSSETGWSYKDSDGRIIAADSSKTGEYMNQYSTVAWNDFVAYDTDNLAEYGLDNPTKVTIDYQVTESVPEEKVKDTEEDEKADSGENGSEKDEHAQGETEAVKEVTVDKQVVFLIGKQDTEGNYYAKLQDGKYVYTLLQSTVESMLNINPEELVSSLVSDYSFADLDKVTFVRNEQTYAAVKKEVEKEKSPKGKNSEEEDAEPETETKYYLNDKEIDKNLFTTFFSTVTSMEWQEQIKNAQVQGTPEMMITFEKEGGIQNTVEYYPYDTNFYLEKDTKGNETLVNKMKVKEMLDSFDSMIKKWEKGKE</sequence>
<dbReference type="Proteomes" id="UP000250003">
    <property type="component" value="Chromosome"/>
</dbReference>
<feature type="compositionally biased region" description="Basic and acidic residues" evidence="1">
    <location>
        <begin position="390"/>
        <end position="402"/>
    </location>
</feature>
<dbReference type="KEGG" id="blau:DQQ01_00320"/>
<reference evidence="4" key="1">
    <citation type="submission" date="2018-06" db="EMBL/GenBank/DDBJ databases">
        <title>Description of Blautia argi sp. nov., a new anaerobic isolated from dog feces.</title>
        <authorList>
            <person name="Chang Y.-H."/>
            <person name="Paek J."/>
            <person name="Shin Y."/>
        </authorList>
    </citation>
    <scope>NUCLEOTIDE SEQUENCE [LARGE SCALE GENOMIC DNA]</scope>
    <source>
        <strain evidence="4">KCTC 15426</strain>
    </source>
</reference>
<dbReference type="OrthoDB" id="2004430at2"/>
<evidence type="ECO:0000259" key="2">
    <source>
        <dbReference type="Pfam" id="PF14238"/>
    </source>
</evidence>
<feature type="compositionally biased region" description="Basic and acidic residues" evidence="1">
    <location>
        <begin position="288"/>
        <end position="307"/>
    </location>
</feature>
<dbReference type="EMBL" id="CP030280">
    <property type="protein sequence ID" value="AWY96866.1"/>
    <property type="molecule type" value="Genomic_DNA"/>
</dbReference>
<protein>
    <recommendedName>
        <fullName evidence="2">DUF4340 domain-containing protein</fullName>
    </recommendedName>
</protein>
<dbReference type="InterPro" id="IPR025641">
    <property type="entry name" value="DUF4340"/>
</dbReference>
<dbReference type="AlphaFoldDB" id="A0A2Z4U7A3"/>
<evidence type="ECO:0000313" key="3">
    <source>
        <dbReference type="EMBL" id="AWY96866.1"/>
    </source>
</evidence>
<evidence type="ECO:0000313" key="4">
    <source>
        <dbReference type="Proteomes" id="UP000250003"/>
    </source>
</evidence>
<keyword evidence="4" id="KW-1185">Reference proteome</keyword>